<dbReference type="AlphaFoldDB" id="A0A9J6CZY1"/>
<keyword evidence="2" id="KW-1185">Reference proteome</keyword>
<name>A0A9J6CZY1_RHIMP</name>
<gene>
    <name evidence="1" type="ORF">HPB51_027563</name>
</gene>
<protein>
    <submittedName>
        <fullName evidence="1">Uncharacterized protein</fullName>
    </submittedName>
</protein>
<sequence>MASHLASLLQKKHDLKETWRKNKLNRHLCTKIVDLGREIESHAKTLCAKHWNSTSDEADGKMRKGSKYGLLKHLWRAPANPPEAPSSCKSNDWCPSMPRIVVDPKLSSKR</sequence>
<evidence type="ECO:0000313" key="2">
    <source>
        <dbReference type="Proteomes" id="UP000821866"/>
    </source>
</evidence>
<dbReference type="EMBL" id="JABSTU010004140">
    <property type="protein sequence ID" value="KAH7964201.1"/>
    <property type="molecule type" value="Genomic_DNA"/>
</dbReference>
<comment type="caution">
    <text evidence="1">The sequence shown here is derived from an EMBL/GenBank/DDBJ whole genome shotgun (WGS) entry which is preliminary data.</text>
</comment>
<reference evidence="1" key="2">
    <citation type="submission" date="2021-09" db="EMBL/GenBank/DDBJ databases">
        <authorList>
            <person name="Jia N."/>
            <person name="Wang J."/>
            <person name="Shi W."/>
            <person name="Du L."/>
            <person name="Sun Y."/>
            <person name="Zhan W."/>
            <person name="Jiang J."/>
            <person name="Wang Q."/>
            <person name="Zhang B."/>
            <person name="Ji P."/>
            <person name="Sakyi L.B."/>
            <person name="Cui X."/>
            <person name="Yuan T."/>
            <person name="Jiang B."/>
            <person name="Yang W."/>
            <person name="Lam T.T.-Y."/>
            <person name="Chang Q."/>
            <person name="Ding S."/>
            <person name="Wang X."/>
            <person name="Zhu J."/>
            <person name="Ruan X."/>
            <person name="Zhao L."/>
            <person name="Wei J."/>
            <person name="Que T."/>
            <person name="Du C."/>
            <person name="Cheng J."/>
            <person name="Dai P."/>
            <person name="Han X."/>
            <person name="Huang E."/>
            <person name="Gao Y."/>
            <person name="Liu J."/>
            <person name="Shao H."/>
            <person name="Ye R."/>
            <person name="Li L."/>
            <person name="Wei W."/>
            <person name="Wang X."/>
            <person name="Wang C."/>
            <person name="Huo Q."/>
            <person name="Li W."/>
            <person name="Guo W."/>
            <person name="Chen H."/>
            <person name="Chen S."/>
            <person name="Zhou L."/>
            <person name="Zhou L."/>
            <person name="Ni X."/>
            <person name="Tian J."/>
            <person name="Zhou Y."/>
            <person name="Sheng Y."/>
            <person name="Liu T."/>
            <person name="Pan Y."/>
            <person name="Xia L."/>
            <person name="Li J."/>
            <person name="Zhao F."/>
            <person name="Cao W."/>
        </authorList>
    </citation>
    <scope>NUCLEOTIDE SEQUENCE</scope>
    <source>
        <strain evidence="1">Rmic-2018</strain>
        <tissue evidence="1">Larvae</tissue>
    </source>
</reference>
<accession>A0A9J6CZY1</accession>
<proteinExistence type="predicted"/>
<organism evidence="1 2">
    <name type="scientific">Rhipicephalus microplus</name>
    <name type="common">Cattle tick</name>
    <name type="synonym">Boophilus microplus</name>
    <dbReference type="NCBI Taxonomy" id="6941"/>
    <lineage>
        <taxon>Eukaryota</taxon>
        <taxon>Metazoa</taxon>
        <taxon>Ecdysozoa</taxon>
        <taxon>Arthropoda</taxon>
        <taxon>Chelicerata</taxon>
        <taxon>Arachnida</taxon>
        <taxon>Acari</taxon>
        <taxon>Parasitiformes</taxon>
        <taxon>Ixodida</taxon>
        <taxon>Ixodoidea</taxon>
        <taxon>Ixodidae</taxon>
        <taxon>Rhipicephalinae</taxon>
        <taxon>Rhipicephalus</taxon>
        <taxon>Boophilus</taxon>
    </lineage>
</organism>
<reference evidence="1" key="1">
    <citation type="journal article" date="2020" name="Cell">
        <title>Large-Scale Comparative Analyses of Tick Genomes Elucidate Their Genetic Diversity and Vector Capacities.</title>
        <authorList>
            <consortium name="Tick Genome and Microbiome Consortium (TIGMIC)"/>
            <person name="Jia N."/>
            <person name="Wang J."/>
            <person name="Shi W."/>
            <person name="Du L."/>
            <person name="Sun Y."/>
            <person name="Zhan W."/>
            <person name="Jiang J.F."/>
            <person name="Wang Q."/>
            <person name="Zhang B."/>
            <person name="Ji P."/>
            <person name="Bell-Sakyi L."/>
            <person name="Cui X.M."/>
            <person name="Yuan T.T."/>
            <person name="Jiang B.G."/>
            <person name="Yang W.F."/>
            <person name="Lam T.T."/>
            <person name="Chang Q.C."/>
            <person name="Ding S.J."/>
            <person name="Wang X.J."/>
            <person name="Zhu J.G."/>
            <person name="Ruan X.D."/>
            <person name="Zhao L."/>
            <person name="Wei J.T."/>
            <person name="Ye R.Z."/>
            <person name="Que T.C."/>
            <person name="Du C.H."/>
            <person name="Zhou Y.H."/>
            <person name="Cheng J.X."/>
            <person name="Dai P.F."/>
            <person name="Guo W.B."/>
            <person name="Han X.H."/>
            <person name="Huang E.J."/>
            <person name="Li L.F."/>
            <person name="Wei W."/>
            <person name="Gao Y.C."/>
            <person name="Liu J.Z."/>
            <person name="Shao H.Z."/>
            <person name="Wang X."/>
            <person name="Wang C.C."/>
            <person name="Yang T.C."/>
            <person name="Huo Q.B."/>
            <person name="Li W."/>
            <person name="Chen H.Y."/>
            <person name="Chen S.E."/>
            <person name="Zhou L.G."/>
            <person name="Ni X.B."/>
            <person name="Tian J.H."/>
            <person name="Sheng Y."/>
            <person name="Liu T."/>
            <person name="Pan Y.S."/>
            <person name="Xia L.Y."/>
            <person name="Li J."/>
            <person name="Zhao F."/>
            <person name="Cao W.C."/>
        </authorList>
    </citation>
    <scope>NUCLEOTIDE SEQUENCE</scope>
    <source>
        <strain evidence="1">Rmic-2018</strain>
    </source>
</reference>
<dbReference type="Proteomes" id="UP000821866">
    <property type="component" value="Unassembled WGS sequence"/>
</dbReference>
<evidence type="ECO:0000313" key="1">
    <source>
        <dbReference type="EMBL" id="KAH7964201.1"/>
    </source>
</evidence>